<evidence type="ECO:0000313" key="2">
    <source>
        <dbReference type="Proteomes" id="UP001054252"/>
    </source>
</evidence>
<protein>
    <submittedName>
        <fullName evidence="1">Uncharacterized protein</fullName>
    </submittedName>
</protein>
<organism evidence="1 2">
    <name type="scientific">Rubroshorea leprosula</name>
    <dbReference type="NCBI Taxonomy" id="152421"/>
    <lineage>
        <taxon>Eukaryota</taxon>
        <taxon>Viridiplantae</taxon>
        <taxon>Streptophyta</taxon>
        <taxon>Embryophyta</taxon>
        <taxon>Tracheophyta</taxon>
        <taxon>Spermatophyta</taxon>
        <taxon>Magnoliopsida</taxon>
        <taxon>eudicotyledons</taxon>
        <taxon>Gunneridae</taxon>
        <taxon>Pentapetalae</taxon>
        <taxon>rosids</taxon>
        <taxon>malvids</taxon>
        <taxon>Malvales</taxon>
        <taxon>Dipterocarpaceae</taxon>
        <taxon>Rubroshorea</taxon>
    </lineage>
</organism>
<dbReference type="AlphaFoldDB" id="A0AAV5IPJ6"/>
<evidence type="ECO:0000313" key="1">
    <source>
        <dbReference type="EMBL" id="GKV01819.1"/>
    </source>
</evidence>
<comment type="caution">
    <text evidence="1">The sequence shown here is derived from an EMBL/GenBank/DDBJ whole genome shotgun (WGS) entry which is preliminary data.</text>
</comment>
<gene>
    <name evidence="1" type="ORF">SLEP1_g14340</name>
</gene>
<keyword evidence="2" id="KW-1185">Reference proteome</keyword>
<dbReference type="Proteomes" id="UP001054252">
    <property type="component" value="Unassembled WGS sequence"/>
</dbReference>
<sequence length="81" mass="8993">MWSLETSPRLQRNFWICSALPPLSTGAARHEILGFFGREFPPAKFVIGFFPPPGPVLQVLGNSGKSRVCELWFAKAMLSCP</sequence>
<name>A0AAV5IPJ6_9ROSI</name>
<dbReference type="EMBL" id="BPVZ01000017">
    <property type="protein sequence ID" value="GKV01819.1"/>
    <property type="molecule type" value="Genomic_DNA"/>
</dbReference>
<accession>A0AAV5IPJ6</accession>
<reference evidence="1 2" key="1">
    <citation type="journal article" date="2021" name="Commun. Biol.">
        <title>The genome of Shorea leprosula (Dipterocarpaceae) highlights the ecological relevance of drought in aseasonal tropical rainforests.</title>
        <authorList>
            <person name="Ng K.K.S."/>
            <person name="Kobayashi M.J."/>
            <person name="Fawcett J.A."/>
            <person name="Hatakeyama M."/>
            <person name="Paape T."/>
            <person name="Ng C.H."/>
            <person name="Ang C.C."/>
            <person name="Tnah L.H."/>
            <person name="Lee C.T."/>
            <person name="Nishiyama T."/>
            <person name="Sese J."/>
            <person name="O'Brien M.J."/>
            <person name="Copetti D."/>
            <person name="Mohd Noor M.I."/>
            <person name="Ong R.C."/>
            <person name="Putra M."/>
            <person name="Sireger I.Z."/>
            <person name="Indrioko S."/>
            <person name="Kosugi Y."/>
            <person name="Izuno A."/>
            <person name="Isagi Y."/>
            <person name="Lee S.L."/>
            <person name="Shimizu K.K."/>
        </authorList>
    </citation>
    <scope>NUCLEOTIDE SEQUENCE [LARGE SCALE GENOMIC DNA]</scope>
    <source>
        <strain evidence="1">214</strain>
    </source>
</reference>
<proteinExistence type="predicted"/>